<evidence type="ECO:0000313" key="10">
    <source>
        <dbReference type="Proteomes" id="UP000251166"/>
    </source>
</evidence>
<protein>
    <submittedName>
        <fullName evidence="9">Binding-protein-dependent transport system inner membrane component family protein</fullName>
    </submittedName>
</protein>
<keyword evidence="5 7" id="KW-1133">Transmembrane helix</keyword>
<keyword evidence="4 7" id="KW-0812">Transmembrane</keyword>
<dbReference type="InterPro" id="IPR051393">
    <property type="entry name" value="ABC_transporter_permease"/>
</dbReference>
<accession>A0A2Z4YTP4</accession>
<evidence type="ECO:0000256" key="6">
    <source>
        <dbReference type="ARBA" id="ARBA00023136"/>
    </source>
</evidence>
<feature type="transmembrane region" description="Helical" evidence="7">
    <location>
        <begin position="257"/>
        <end position="279"/>
    </location>
</feature>
<comment type="subcellular location">
    <subcellularLocation>
        <location evidence="1 7">Cell membrane</location>
        <topology evidence="1 7">Multi-pass membrane protein</topology>
    </subcellularLocation>
</comment>
<keyword evidence="2 7" id="KW-0813">Transport</keyword>
<feature type="transmembrane region" description="Helical" evidence="7">
    <location>
        <begin position="116"/>
        <end position="137"/>
    </location>
</feature>
<reference evidence="9 10" key="1">
    <citation type="submission" date="2018-07" db="EMBL/GenBank/DDBJ databases">
        <title>Rhizobium leguminosarum strain:ATCC 14479 Genome sequencing and assembly.</title>
        <authorList>
            <person name="Chakraborty R."/>
        </authorList>
    </citation>
    <scope>NUCLEOTIDE SEQUENCE [LARGE SCALE GENOMIC DNA]</scope>
    <source>
        <strain evidence="9 10">ATCC 14479</strain>
        <plasmid evidence="10">Plasmid unnamed3</plasmid>
    </source>
</reference>
<dbReference type="PANTHER" id="PTHR30193:SF37">
    <property type="entry name" value="INNER MEMBRANE ABC TRANSPORTER PERMEASE PROTEIN YCJO"/>
    <property type="match status" value="1"/>
</dbReference>
<feature type="transmembrane region" description="Helical" evidence="7">
    <location>
        <begin position="306"/>
        <end position="326"/>
    </location>
</feature>
<keyword evidence="6 7" id="KW-0472">Membrane</keyword>
<organism evidence="9 10">
    <name type="scientific">Rhizobium leguminosarum</name>
    <dbReference type="NCBI Taxonomy" id="384"/>
    <lineage>
        <taxon>Bacteria</taxon>
        <taxon>Pseudomonadati</taxon>
        <taxon>Pseudomonadota</taxon>
        <taxon>Alphaproteobacteria</taxon>
        <taxon>Hyphomicrobiales</taxon>
        <taxon>Rhizobiaceae</taxon>
        <taxon>Rhizobium/Agrobacterium group</taxon>
        <taxon>Rhizobium</taxon>
    </lineage>
</organism>
<feature type="transmembrane region" description="Helical" evidence="7">
    <location>
        <begin position="199"/>
        <end position="222"/>
    </location>
</feature>
<dbReference type="InterPro" id="IPR035906">
    <property type="entry name" value="MetI-like_sf"/>
</dbReference>
<evidence type="ECO:0000256" key="2">
    <source>
        <dbReference type="ARBA" id="ARBA00022448"/>
    </source>
</evidence>
<dbReference type="Gene3D" id="1.10.3720.10">
    <property type="entry name" value="MetI-like"/>
    <property type="match status" value="1"/>
</dbReference>
<geneLocation type="plasmid" evidence="9 10">
    <name>unnamed3</name>
</geneLocation>
<evidence type="ECO:0000313" key="9">
    <source>
        <dbReference type="EMBL" id="AXA44449.1"/>
    </source>
</evidence>
<keyword evidence="9" id="KW-0614">Plasmid</keyword>
<evidence type="ECO:0000259" key="8">
    <source>
        <dbReference type="PROSITE" id="PS50928"/>
    </source>
</evidence>
<dbReference type="Proteomes" id="UP000251166">
    <property type="component" value="Plasmid unnamed3"/>
</dbReference>
<evidence type="ECO:0000256" key="7">
    <source>
        <dbReference type="RuleBase" id="RU363032"/>
    </source>
</evidence>
<dbReference type="Pfam" id="PF00528">
    <property type="entry name" value="BPD_transp_1"/>
    <property type="match status" value="1"/>
</dbReference>
<sequence length="335" mass="36320">MVIRQTPGSKVVAPLRDAPAMAGHTGGISARMSERRTTGAASSDGSSAGDARTALWLMAPALALYATFSLLPIAATFWLSFNSSAGFNTSASFVGFDNYAKAARDAIVWKSLFHTFLWLAYHVVMAGGLGLLLALAVSRLRITQVFFRTAFFLPHLVSLAVVGVIWANIYDPFFGLLNTALTRIGLGAFTQGWLSDPALVLFSVNIASSWQGFGLYMLLFIAGLQNIDRSLYDAAEVDGANAFQKLIYVTLPGLREVTTFVVSLAMINGLKGFATVFVMTNGGPFYQSELITTYIYRLAFQSQDHGLAAVLCILLSLLAITITILFNRWRARLSQ</sequence>
<dbReference type="PROSITE" id="PS50928">
    <property type="entry name" value="ABC_TM1"/>
    <property type="match status" value="1"/>
</dbReference>
<evidence type="ECO:0000256" key="3">
    <source>
        <dbReference type="ARBA" id="ARBA00022475"/>
    </source>
</evidence>
<dbReference type="EMBL" id="CP030763">
    <property type="protein sequence ID" value="AXA44449.1"/>
    <property type="molecule type" value="Genomic_DNA"/>
</dbReference>
<gene>
    <name evidence="9" type="ORF">DLJ82_6478</name>
</gene>
<evidence type="ECO:0000256" key="1">
    <source>
        <dbReference type="ARBA" id="ARBA00004651"/>
    </source>
</evidence>
<dbReference type="GO" id="GO:0055085">
    <property type="term" value="P:transmembrane transport"/>
    <property type="evidence" value="ECO:0007669"/>
    <property type="project" value="InterPro"/>
</dbReference>
<proteinExistence type="inferred from homology"/>
<feature type="transmembrane region" description="Helical" evidence="7">
    <location>
        <begin position="149"/>
        <end position="169"/>
    </location>
</feature>
<dbReference type="SUPFAM" id="SSF161098">
    <property type="entry name" value="MetI-like"/>
    <property type="match status" value="1"/>
</dbReference>
<dbReference type="PANTHER" id="PTHR30193">
    <property type="entry name" value="ABC TRANSPORTER PERMEASE PROTEIN"/>
    <property type="match status" value="1"/>
</dbReference>
<evidence type="ECO:0000256" key="4">
    <source>
        <dbReference type="ARBA" id="ARBA00022692"/>
    </source>
</evidence>
<comment type="similarity">
    <text evidence="7">Belongs to the binding-protein-dependent transport system permease family.</text>
</comment>
<evidence type="ECO:0000256" key="5">
    <source>
        <dbReference type="ARBA" id="ARBA00022989"/>
    </source>
</evidence>
<keyword evidence="3" id="KW-1003">Cell membrane</keyword>
<dbReference type="GO" id="GO:0005886">
    <property type="term" value="C:plasma membrane"/>
    <property type="evidence" value="ECO:0007669"/>
    <property type="project" value="UniProtKB-SubCell"/>
</dbReference>
<dbReference type="CDD" id="cd06261">
    <property type="entry name" value="TM_PBP2"/>
    <property type="match status" value="1"/>
</dbReference>
<dbReference type="InterPro" id="IPR000515">
    <property type="entry name" value="MetI-like"/>
</dbReference>
<name>A0A2Z4YTP4_RHILE</name>
<feature type="domain" description="ABC transmembrane type-1" evidence="8">
    <location>
        <begin position="112"/>
        <end position="326"/>
    </location>
</feature>
<dbReference type="AlphaFoldDB" id="A0A2Z4YTP4"/>
<feature type="transmembrane region" description="Helical" evidence="7">
    <location>
        <begin position="62"/>
        <end position="81"/>
    </location>
</feature>